<organism evidence="7 8">
    <name type="scientific">Blautia hydrogenotrophica (strain DSM 10507 / JCM 14656 / S5a33)</name>
    <name type="common">Ruminococcus hydrogenotrophicus</name>
    <dbReference type="NCBI Taxonomy" id="476272"/>
    <lineage>
        <taxon>Bacteria</taxon>
        <taxon>Bacillati</taxon>
        <taxon>Bacillota</taxon>
        <taxon>Clostridia</taxon>
        <taxon>Lachnospirales</taxon>
        <taxon>Lachnospiraceae</taxon>
        <taxon>Blautia</taxon>
    </lineage>
</organism>
<dbReference type="EMBL" id="ACBZ01000185">
    <property type="protein sequence ID" value="EEG47661.1"/>
    <property type="molecule type" value="Genomic_DNA"/>
</dbReference>
<dbReference type="InterPro" id="IPR049453">
    <property type="entry name" value="Memb_transporter_dom"/>
</dbReference>
<dbReference type="PATRIC" id="fig|476272.21.peg.140"/>
<evidence type="ECO:0000313" key="8">
    <source>
        <dbReference type="Proteomes" id="UP000003100"/>
    </source>
</evidence>
<evidence type="ECO:0000256" key="1">
    <source>
        <dbReference type="ARBA" id="ARBA00004141"/>
    </source>
</evidence>
<gene>
    <name evidence="7" type="ORF">RUMHYD_03464</name>
</gene>
<feature type="transmembrane region" description="Helical" evidence="5">
    <location>
        <begin position="354"/>
        <end position="371"/>
    </location>
</feature>
<comment type="subcellular location">
    <subcellularLocation>
        <location evidence="1">Membrane</location>
        <topology evidence="1">Multi-pass membrane protein</topology>
    </subcellularLocation>
</comment>
<protein>
    <recommendedName>
        <fullName evidence="6">Integral membrane bound transporter domain-containing protein</fullName>
    </recommendedName>
</protein>
<evidence type="ECO:0000256" key="5">
    <source>
        <dbReference type="SAM" id="Phobius"/>
    </source>
</evidence>
<evidence type="ECO:0000256" key="3">
    <source>
        <dbReference type="ARBA" id="ARBA00022989"/>
    </source>
</evidence>
<evidence type="ECO:0000259" key="6">
    <source>
        <dbReference type="Pfam" id="PF13515"/>
    </source>
</evidence>
<evidence type="ECO:0000256" key="2">
    <source>
        <dbReference type="ARBA" id="ARBA00022692"/>
    </source>
</evidence>
<feature type="transmembrane region" description="Helical" evidence="5">
    <location>
        <begin position="404"/>
        <end position="424"/>
    </location>
</feature>
<dbReference type="RefSeq" id="WP_005951841.1">
    <property type="nucleotide sequence ID" value="NZ_CP136423.1"/>
</dbReference>
<name>C0CRF0_BLAHS</name>
<comment type="caution">
    <text evidence="7">The sequence shown here is derived from an EMBL/GenBank/DDBJ whole genome shotgun (WGS) entry which is preliminary data.</text>
</comment>
<sequence length="661" mass="78099">MQKLNYPAVCTYIRGIKKKFLKALPVIIFFLALFYSVIGLFGIQHVMIVSLVTVLFQVTYQKQPTVPSLFAMMFQQILLEILAFFATLNLPLCLALNLVVPFWLIFSKASQFNQLGYFSSLMTFTFLQLMPVGWSGFFQQMEAMLYSLFFFFIIVCAYSQKRGVIPEDHTEQHGLQLLADVLEKTARGEDTEAETAQLFQIQKSLYKDAYQKRGRKHIVTAQGKVRYMFALLFHRCVYFVSGQYKNFLPENETAKALALQLSAYMKEAGDIDFWNQDTEELKKKGKKLLLKTRQQKEEFYHSATNFLRMFLLILDQIHLDEDQILDENWKVPLKQRLKERFLYRMKLDAFEMRFALRMSIILLVGMSYNILVDADHGYWLAMNAFLLLRPMYEDSKYRMKTRFVGTAAGCILMMFILSFCHSTLDHFIVASIMVACMYTATPGTRIHAVFVTCFALSMTTMAMQETLALELRMIYVAVAVLLVLLVNQFFFPTSLGTQFRYNWKMIFHMHHMYLRFLENTLTNSLDYWRVCDAQIQYHMVYDQIEQYLPKVVQEEQPYYRRILGLCWRMLSEMEQMLFLSNRKKWQPQTRQNMMQYICYTDYVLNSIQEMLHLQKEKRIKSIEGMKYQRYIEGEKNLSILMTQYAKNLSKLYVIVSRKYQS</sequence>
<keyword evidence="4 5" id="KW-0472">Membrane</keyword>
<proteinExistence type="predicted"/>
<keyword evidence="2 5" id="KW-0812">Transmembrane</keyword>
<feature type="transmembrane region" description="Helical" evidence="5">
    <location>
        <begin position="474"/>
        <end position="491"/>
    </location>
</feature>
<keyword evidence="3 5" id="KW-1133">Transmembrane helix</keyword>
<accession>C0CRF0</accession>
<dbReference type="Proteomes" id="UP000003100">
    <property type="component" value="Unassembled WGS sequence"/>
</dbReference>
<feature type="transmembrane region" description="Helical" evidence="5">
    <location>
        <begin position="117"/>
        <end position="137"/>
    </location>
</feature>
<evidence type="ECO:0000256" key="4">
    <source>
        <dbReference type="ARBA" id="ARBA00023136"/>
    </source>
</evidence>
<feature type="domain" description="Integral membrane bound transporter" evidence="6">
    <location>
        <begin position="372"/>
        <end position="486"/>
    </location>
</feature>
<feature type="transmembrane region" description="Helical" evidence="5">
    <location>
        <begin position="143"/>
        <end position="159"/>
    </location>
</feature>
<dbReference type="GeneID" id="86823281"/>
<dbReference type="AlphaFoldDB" id="C0CRF0"/>
<evidence type="ECO:0000313" key="7">
    <source>
        <dbReference type="EMBL" id="EEG47661.1"/>
    </source>
</evidence>
<feature type="transmembrane region" description="Helical" evidence="5">
    <location>
        <begin position="24"/>
        <end position="57"/>
    </location>
</feature>
<keyword evidence="8" id="KW-1185">Reference proteome</keyword>
<dbReference type="Pfam" id="PF13515">
    <property type="entry name" value="FUSC_2"/>
    <property type="match status" value="1"/>
</dbReference>
<reference evidence="7 8" key="1">
    <citation type="submission" date="2009-01" db="EMBL/GenBank/DDBJ databases">
        <authorList>
            <person name="Fulton L."/>
            <person name="Clifton S."/>
            <person name="Fulton B."/>
            <person name="Xu J."/>
            <person name="Minx P."/>
            <person name="Pepin K.H."/>
            <person name="Johnson M."/>
            <person name="Bhonagiri V."/>
            <person name="Nash W.E."/>
            <person name="Mardis E.R."/>
            <person name="Wilson R.K."/>
        </authorList>
    </citation>
    <scope>NUCLEOTIDE SEQUENCE [LARGE SCALE GENOMIC DNA]</scope>
    <source>
        <strain evidence="8">DSM 10507 / JCM 14656 / S5a33</strain>
    </source>
</reference>
<dbReference type="HOGENOM" id="CLU_026283_0_0_9"/>
<reference evidence="7 8" key="2">
    <citation type="submission" date="2009-02" db="EMBL/GenBank/DDBJ databases">
        <title>Draft genome sequence of Blautia hydrogenotrophica DSM 10507 (Ruminococcus hydrogenotrophicus DSM 10507).</title>
        <authorList>
            <person name="Sudarsanam P."/>
            <person name="Ley R."/>
            <person name="Guruge J."/>
            <person name="Turnbaugh P.J."/>
            <person name="Mahowald M."/>
            <person name="Liep D."/>
            <person name="Gordon J."/>
        </authorList>
    </citation>
    <scope>NUCLEOTIDE SEQUENCE [LARGE SCALE GENOMIC DNA]</scope>
    <source>
        <strain evidence="8">DSM 10507 / JCM 14656 / S5a33</strain>
    </source>
</reference>
<dbReference type="GO" id="GO:0016020">
    <property type="term" value="C:membrane"/>
    <property type="evidence" value="ECO:0007669"/>
    <property type="project" value="UniProtKB-SubCell"/>
</dbReference>
<dbReference type="eggNOG" id="COG4129">
    <property type="taxonomic scope" value="Bacteria"/>
</dbReference>
<feature type="transmembrane region" description="Helical" evidence="5">
    <location>
        <begin position="77"/>
        <end position="105"/>
    </location>
</feature>